<evidence type="ECO:0000313" key="2">
    <source>
        <dbReference type="EMBL" id="SPK71040.1"/>
    </source>
</evidence>
<sequence>MSHELCLWFRHSSDSHLTLRDHLSLVQKLTRFLGAEDTLLDESAWLLAGDTKDDSYRYLVFDSQGPTTTALSVLNQELEAEDVIKTFVIWNGQLANSQGASISYYFDRADGAASAMSLTLGSKPPSSRLGPWTTVAKVLSEAVKIWDPLIATVETRKYDGVFPDRPGVGWMIYLPTIVTEQHVPEARALMAVSDGCNDQMGTIVVSVTDGPFSGTDPEHVRSANAIEIRLAELDLLPRFIDL</sequence>
<gene>
    <name evidence="2" type="ORF">CT19425_30264</name>
</gene>
<proteinExistence type="predicted"/>
<protein>
    <recommendedName>
        <fullName evidence="1">Immunity protein 52 domain-containing protein</fullName>
    </recommendedName>
</protein>
<dbReference type="AlphaFoldDB" id="A0A375IAD3"/>
<dbReference type="RefSeq" id="WP_115661147.1">
    <property type="nucleotide sequence ID" value="NZ_LT991976.1"/>
</dbReference>
<organism evidence="2 3">
    <name type="scientific">Cupriavidus taiwanensis</name>
    <dbReference type="NCBI Taxonomy" id="164546"/>
    <lineage>
        <taxon>Bacteria</taxon>
        <taxon>Pseudomonadati</taxon>
        <taxon>Pseudomonadota</taxon>
        <taxon>Betaproteobacteria</taxon>
        <taxon>Burkholderiales</taxon>
        <taxon>Burkholderiaceae</taxon>
        <taxon>Cupriavidus</taxon>
    </lineage>
</organism>
<accession>A0A375IAD3</accession>
<reference evidence="2 3" key="1">
    <citation type="submission" date="2018-01" db="EMBL/GenBank/DDBJ databases">
        <authorList>
            <person name="Gaut B.S."/>
            <person name="Morton B.R."/>
            <person name="Clegg M.T."/>
            <person name="Duvall M.R."/>
        </authorList>
    </citation>
    <scope>NUCLEOTIDE SEQUENCE [LARGE SCALE GENOMIC DNA]</scope>
    <source>
        <strain evidence="2">Cupriavidus taiwanensis LMG 19425</strain>
    </source>
</reference>
<evidence type="ECO:0000313" key="3">
    <source>
        <dbReference type="Proteomes" id="UP000255505"/>
    </source>
</evidence>
<dbReference type="InterPro" id="IPR028969">
    <property type="entry name" value="Imm52"/>
</dbReference>
<dbReference type="EMBL" id="LT991976">
    <property type="protein sequence ID" value="SPK71040.1"/>
    <property type="molecule type" value="Genomic_DNA"/>
</dbReference>
<evidence type="ECO:0000259" key="1">
    <source>
        <dbReference type="Pfam" id="PF15579"/>
    </source>
</evidence>
<name>A0A375IAD3_9BURK</name>
<dbReference type="Pfam" id="PF15579">
    <property type="entry name" value="Imm52"/>
    <property type="match status" value="1"/>
</dbReference>
<dbReference type="Proteomes" id="UP000255505">
    <property type="component" value="Chromosome I"/>
</dbReference>
<feature type="domain" description="Immunity protein 52" evidence="1">
    <location>
        <begin position="68"/>
        <end position="236"/>
    </location>
</feature>